<accession>A0A6M4M8X5</accession>
<organism evidence="1 2">
    <name type="scientific">Alteromonas pelagimontana</name>
    <dbReference type="NCBI Taxonomy" id="1858656"/>
    <lineage>
        <taxon>Bacteria</taxon>
        <taxon>Pseudomonadati</taxon>
        <taxon>Pseudomonadota</taxon>
        <taxon>Gammaproteobacteria</taxon>
        <taxon>Alteromonadales</taxon>
        <taxon>Alteromonadaceae</taxon>
        <taxon>Alteromonas/Salinimonas group</taxon>
        <taxon>Alteromonas</taxon>
    </lineage>
</organism>
<sequence>MPLPCPISNEIAEEAARLVEPVEYGFEMLRGYVPFLIGQLRNGETLTWSDAETNVSINWHDDVRGDLAQSDEYDTICQLLEDKDADEAVSAYARITIRHAANIIIEQLNKWHRLPDGFELNLERVA</sequence>
<reference evidence="2" key="1">
    <citation type="submission" date="2014-12" db="EMBL/GenBank/DDBJ databases">
        <title>Complete genome sequence of a multi-drug resistant Klebsiella pneumoniae.</title>
        <authorList>
            <person name="Hua X."/>
            <person name="Chen Q."/>
            <person name="Li X."/>
            <person name="Feng Y."/>
            <person name="Ruan Z."/>
            <person name="Yu Y."/>
        </authorList>
    </citation>
    <scope>NUCLEOTIDE SEQUENCE [LARGE SCALE GENOMIC DNA]</scope>
    <source>
        <strain evidence="2">5.12</strain>
    </source>
</reference>
<gene>
    <name evidence="1" type="ORF">CA267_001935</name>
</gene>
<dbReference type="Proteomes" id="UP000219285">
    <property type="component" value="Chromosome"/>
</dbReference>
<name>A0A6M4M8X5_9ALTE</name>
<dbReference type="RefSeq" id="WP_075609034.1">
    <property type="nucleotide sequence ID" value="NZ_CP052766.1"/>
</dbReference>
<keyword evidence="2" id="KW-1185">Reference proteome</keyword>
<dbReference type="KEGG" id="apel:CA267_001935"/>
<proteinExistence type="predicted"/>
<evidence type="ECO:0000313" key="2">
    <source>
        <dbReference type="Proteomes" id="UP000219285"/>
    </source>
</evidence>
<dbReference type="AlphaFoldDB" id="A0A6M4M8X5"/>
<protein>
    <submittedName>
        <fullName evidence="1">Uncharacterized protein</fullName>
    </submittedName>
</protein>
<evidence type="ECO:0000313" key="1">
    <source>
        <dbReference type="EMBL" id="QJR79644.1"/>
    </source>
</evidence>
<reference evidence="1 2" key="2">
    <citation type="submission" date="2020-04" db="EMBL/GenBank/DDBJ databases">
        <title>Complete genome sequence of Alteromonas pelagimontana 5.12T.</title>
        <authorList>
            <person name="Sinha R.K."/>
            <person name="Krishnan K.P."/>
            <person name="Kurian J.P."/>
        </authorList>
    </citation>
    <scope>NUCLEOTIDE SEQUENCE [LARGE SCALE GENOMIC DNA]</scope>
    <source>
        <strain evidence="1 2">5.12</strain>
    </source>
</reference>
<dbReference type="EMBL" id="CP052766">
    <property type="protein sequence ID" value="QJR79644.1"/>
    <property type="molecule type" value="Genomic_DNA"/>
</dbReference>